<accession>A0A9D1H2G5</accession>
<reference evidence="1" key="1">
    <citation type="submission" date="2020-10" db="EMBL/GenBank/DDBJ databases">
        <authorList>
            <person name="Gilroy R."/>
        </authorList>
    </citation>
    <scope>NUCLEOTIDE SEQUENCE</scope>
    <source>
        <strain evidence="1">CHK181-108</strain>
    </source>
</reference>
<comment type="caution">
    <text evidence="1">The sequence shown here is derived from an EMBL/GenBank/DDBJ whole genome shotgun (WGS) entry which is preliminary data.</text>
</comment>
<dbReference type="GO" id="GO:0008233">
    <property type="term" value="F:peptidase activity"/>
    <property type="evidence" value="ECO:0007669"/>
    <property type="project" value="UniProtKB-KW"/>
</dbReference>
<keyword evidence="1" id="KW-0378">Hydrolase</keyword>
<dbReference type="Proteomes" id="UP000824165">
    <property type="component" value="Unassembled WGS sequence"/>
</dbReference>
<dbReference type="EMBL" id="DVLU01000016">
    <property type="protein sequence ID" value="HIT84651.1"/>
    <property type="molecule type" value="Genomic_DNA"/>
</dbReference>
<dbReference type="Pfam" id="PF00574">
    <property type="entry name" value="CLP_protease"/>
    <property type="match status" value="1"/>
</dbReference>
<evidence type="ECO:0000313" key="2">
    <source>
        <dbReference type="Proteomes" id="UP000824165"/>
    </source>
</evidence>
<sequence>MSESNSEKMCENIKSFGMSETHDERGNIRCLTIIGQVEGHTVLPPDSKTTKYEHVLPELVAVEEDRDIDGLMILLNTVGGDVEAGLAIAELIAGMSKPTVSLVLGGGHSIGVPLAVSADYSFIAPTATMTVHPIRTSGLVIGVIQTFKYFEKMQERIIDFVVGNSKISRGEFKRLMLTTDDIANDVGTVLFAKHAVECGLIDSMGGLSDALAKMYELIEKRKKRKNH</sequence>
<organism evidence="1 2">
    <name type="scientific">Candidatus Ornithomonoglobus intestinigallinarum</name>
    <dbReference type="NCBI Taxonomy" id="2840894"/>
    <lineage>
        <taxon>Bacteria</taxon>
        <taxon>Bacillati</taxon>
        <taxon>Bacillota</taxon>
        <taxon>Clostridia</taxon>
        <taxon>Candidatus Ornithomonoglobus</taxon>
    </lineage>
</organism>
<gene>
    <name evidence="1" type="ORF">IAA60_01970</name>
</gene>
<dbReference type="InterPro" id="IPR023562">
    <property type="entry name" value="ClpP/TepA"/>
</dbReference>
<keyword evidence="1" id="KW-0645">Protease</keyword>
<dbReference type="GO" id="GO:0006508">
    <property type="term" value="P:proteolysis"/>
    <property type="evidence" value="ECO:0007669"/>
    <property type="project" value="UniProtKB-KW"/>
</dbReference>
<dbReference type="InterPro" id="IPR029045">
    <property type="entry name" value="ClpP/crotonase-like_dom_sf"/>
</dbReference>
<reference evidence="1" key="2">
    <citation type="journal article" date="2021" name="PeerJ">
        <title>Extensive microbial diversity within the chicken gut microbiome revealed by metagenomics and culture.</title>
        <authorList>
            <person name="Gilroy R."/>
            <person name="Ravi A."/>
            <person name="Getino M."/>
            <person name="Pursley I."/>
            <person name="Horton D.L."/>
            <person name="Alikhan N.F."/>
            <person name="Baker D."/>
            <person name="Gharbi K."/>
            <person name="Hall N."/>
            <person name="Watson M."/>
            <person name="Adriaenssens E.M."/>
            <person name="Foster-Nyarko E."/>
            <person name="Jarju S."/>
            <person name="Secka A."/>
            <person name="Antonio M."/>
            <person name="Oren A."/>
            <person name="Chaudhuri R.R."/>
            <person name="La Ragione R."/>
            <person name="Hildebrand F."/>
            <person name="Pallen M.J."/>
        </authorList>
    </citation>
    <scope>NUCLEOTIDE SEQUENCE</scope>
    <source>
        <strain evidence="1">CHK181-108</strain>
    </source>
</reference>
<evidence type="ECO:0000313" key="1">
    <source>
        <dbReference type="EMBL" id="HIT84651.1"/>
    </source>
</evidence>
<dbReference type="SUPFAM" id="SSF52096">
    <property type="entry name" value="ClpP/crotonase"/>
    <property type="match status" value="1"/>
</dbReference>
<name>A0A9D1H2G5_9FIRM</name>
<dbReference type="Gene3D" id="3.90.226.10">
    <property type="entry name" value="2-enoyl-CoA Hydratase, Chain A, domain 1"/>
    <property type="match status" value="1"/>
</dbReference>
<dbReference type="AlphaFoldDB" id="A0A9D1H2G5"/>
<proteinExistence type="predicted"/>
<protein>
    <submittedName>
        <fullName evidence="1">ATP-dependent Clp protease proteolytic subunit</fullName>
    </submittedName>
</protein>